<dbReference type="Pfam" id="PF02492">
    <property type="entry name" value="cobW"/>
    <property type="match status" value="1"/>
</dbReference>
<evidence type="ECO:0000256" key="3">
    <source>
        <dbReference type="ARBA" id="ARBA00023186"/>
    </source>
</evidence>
<feature type="compositionally biased region" description="Basic and acidic residues" evidence="6">
    <location>
        <begin position="549"/>
        <end position="584"/>
    </location>
</feature>
<dbReference type="SUPFAM" id="SSF52540">
    <property type="entry name" value="P-loop containing nucleoside triphosphate hydrolases"/>
    <property type="match status" value="1"/>
</dbReference>
<keyword evidence="2" id="KW-0378">Hydrolase</keyword>
<evidence type="ECO:0000259" key="7">
    <source>
        <dbReference type="SMART" id="SM00833"/>
    </source>
</evidence>
<comment type="similarity">
    <text evidence="4">Belongs to the SIMIBI class G3E GTPase family. ZNG1 subfamily.</text>
</comment>
<accession>A0A7S1ZGP6</accession>
<evidence type="ECO:0000256" key="6">
    <source>
        <dbReference type="SAM" id="MobiDB-lite"/>
    </source>
</evidence>
<evidence type="ECO:0000256" key="5">
    <source>
        <dbReference type="ARBA" id="ARBA00049117"/>
    </source>
</evidence>
<feature type="region of interest" description="Disordered" evidence="6">
    <location>
        <begin position="639"/>
        <end position="670"/>
    </location>
</feature>
<dbReference type="Gene3D" id="3.40.50.300">
    <property type="entry name" value="P-loop containing nucleotide triphosphate hydrolases"/>
    <property type="match status" value="1"/>
</dbReference>
<dbReference type="CDD" id="cd03112">
    <property type="entry name" value="CobW-like"/>
    <property type="match status" value="1"/>
</dbReference>
<sequence>MTDDKRIPVTLLSGFLGSGKTTLLRYILESHEHKQKVAVIVNDMADLNIDAAVVGGDNGAIVQAKKEVVSLSNGCICCQRKLRGDLIREIDRISKLGEYDYILIESTGVAEPQQVAESFCADPETTKMAQDPSQMLWNTARLDTCVTVLDAKEFPKQVTSVERFKDRFKDGMEERDPEGEGEKSIADLLIQQVEFANVILVNKIDLITDTERENVIQLVSTLNPSAKVLPTEYGKIDIKHILNSKSFSMEEAESSPGWLNSLKTGGVKLSRYGISSFIYKARKPFHPARLSAWARRIFHFDQEWNEDDIKDDDLKLDYMKSNFGQILRSKGFCWIAGRDSMQAGWAHSGRLVQIHSLLPWCADKPEEEWNTETPEEIEEMRKNFEGPYGDRRQALVFIGIKLNKDSLISSLNECLLTDKEMESHSLTGSYRYHDPLPAWIKTYDVPGKNFCPILQQDQPHKFDVASGLLLHITNLALDCPIEVENENGSSLLRAVKVWLDEGEGRKKESRLLATLRPGRIEQYSLSVDISSPVSEGCNEDHGNGNGNNHDQDHDHSNDHSDQDHDHSHDHSDQDHNHSHDHSHPTETFWLRMELVERSGKRTHSGEPVKTTNVHNAGVKVHVMGSIVFDPTYEQLMQIKAEMKEGEEEEDEEEPETPENDGGDVSMEAES</sequence>
<dbReference type="PANTHER" id="PTHR43603:SF1">
    <property type="entry name" value="ZINC-REGULATED GTPASE METALLOPROTEIN ACTIVATOR 1"/>
    <property type="match status" value="1"/>
</dbReference>
<organism evidence="8">
    <name type="scientific">Ditylum brightwellii</name>
    <dbReference type="NCBI Taxonomy" id="49249"/>
    <lineage>
        <taxon>Eukaryota</taxon>
        <taxon>Sar</taxon>
        <taxon>Stramenopiles</taxon>
        <taxon>Ochrophyta</taxon>
        <taxon>Bacillariophyta</taxon>
        <taxon>Mediophyceae</taxon>
        <taxon>Lithodesmiophycidae</taxon>
        <taxon>Lithodesmiales</taxon>
        <taxon>Lithodesmiaceae</taxon>
        <taxon>Ditylum</taxon>
    </lineage>
</organism>
<keyword evidence="3" id="KW-0143">Chaperone</keyword>
<gene>
    <name evidence="8" type="ORF">DBRI1063_LOCUS15148</name>
</gene>
<keyword evidence="1" id="KW-0547">Nucleotide-binding</keyword>
<dbReference type="Pfam" id="PF07683">
    <property type="entry name" value="CobW_C"/>
    <property type="match status" value="1"/>
</dbReference>
<feature type="compositionally biased region" description="Acidic residues" evidence="6">
    <location>
        <begin position="644"/>
        <end position="670"/>
    </location>
</feature>
<dbReference type="InterPro" id="IPR036627">
    <property type="entry name" value="CobW-likC_sf"/>
</dbReference>
<reference evidence="8" key="1">
    <citation type="submission" date="2021-01" db="EMBL/GenBank/DDBJ databases">
        <authorList>
            <person name="Corre E."/>
            <person name="Pelletier E."/>
            <person name="Niang G."/>
            <person name="Scheremetjew M."/>
            <person name="Finn R."/>
            <person name="Kale V."/>
            <person name="Holt S."/>
            <person name="Cochrane G."/>
            <person name="Meng A."/>
            <person name="Brown T."/>
            <person name="Cohen L."/>
        </authorList>
    </citation>
    <scope>NUCLEOTIDE SEQUENCE</scope>
    <source>
        <strain evidence="8">Pop2</strain>
    </source>
</reference>
<dbReference type="InterPro" id="IPR011629">
    <property type="entry name" value="CobW-like_C"/>
</dbReference>
<dbReference type="InterPro" id="IPR003495">
    <property type="entry name" value="CobW/HypB/UreG_nucleotide-bd"/>
</dbReference>
<dbReference type="PANTHER" id="PTHR43603">
    <property type="entry name" value="COBW DOMAIN-CONTAINING PROTEIN DDB_G0274527"/>
    <property type="match status" value="1"/>
</dbReference>
<evidence type="ECO:0000256" key="1">
    <source>
        <dbReference type="ARBA" id="ARBA00022741"/>
    </source>
</evidence>
<protein>
    <recommendedName>
        <fullName evidence="7">CobW C-terminal domain-containing protein</fullName>
    </recommendedName>
</protein>
<dbReference type="EMBL" id="HBGN01023705">
    <property type="protein sequence ID" value="CAD9338193.1"/>
    <property type="molecule type" value="Transcribed_RNA"/>
</dbReference>
<feature type="region of interest" description="Disordered" evidence="6">
    <location>
        <begin position="531"/>
        <end position="584"/>
    </location>
</feature>
<comment type="catalytic activity">
    <reaction evidence="5">
        <text>GTP + H2O = GDP + phosphate + H(+)</text>
        <dbReference type="Rhea" id="RHEA:19669"/>
        <dbReference type="ChEBI" id="CHEBI:15377"/>
        <dbReference type="ChEBI" id="CHEBI:15378"/>
        <dbReference type="ChEBI" id="CHEBI:37565"/>
        <dbReference type="ChEBI" id="CHEBI:43474"/>
        <dbReference type="ChEBI" id="CHEBI:58189"/>
    </reaction>
    <physiologicalReaction direction="left-to-right" evidence="5">
        <dbReference type="Rhea" id="RHEA:19670"/>
    </physiologicalReaction>
</comment>
<evidence type="ECO:0000313" key="8">
    <source>
        <dbReference type="EMBL" id="CAD9338193.1"/>
    </source>
</evidence>
<evidence type="ECO:0000256" key="2">
    <source>
        <dbReference type="ARBA" id="ARBA00022801"/>
    </source>
</evidence>
<evidence type="ECO:0000256" key="4">
    <source>
        <dbReference type="ARBA" id="ARBA00034320"/>
    </source>
</evidence>
<dbReference type="InterPro" id="IPR051927">
    <property type="entry name" value="Zn_Chap_cDPG_Synth"/>
</dbReference>
<dbReference type="SMART" id="SM00833">
    <property type="entry name" value="CobW_C"/>
    <property type="match status" value="1"/>
</dbReference>
<dbReference type="InterPro" id="IPR027417">
    <property type="entry name" value="P-loop_NTPase"/>
</dbReference>
<feature type="domain" description="CobW C-terminal" evidence="7">
    <location>
        <begin position="274"/>
        <end position="415"/>
    </location>
</feature>
<dbReference type="GO" id="GO:0016787">
    <property type="term" value="F:hydrolase activity"/>
    <property type="evidence" value="ECO:0007669"/>
    <property type="project" value="UniProtKB-KW"/>
</dbReference>
<dbReference type="Gene3D" id="3.30.1220.10">
    <property type="entry name" value="CobW-like, C-terminal domain"/>
    <property type="match status" value="1"/>
</dbReference>
<dbReference type="AlphaFoldDB" id="A0A7S1ZGP6"/>
<name>A0A7S1ZGP6_9STRA</name>
<proteinExistence type="inferred from homology"/>
<dbReference type="GO" id="GO:0000166">
    <property type="term" value="F:nucleotide binding"/>
    <property type="evidence" value="ECO:0007669"/>
    <property type="project" value="UniProtKB-KW"/>
</dbReference>